<dbReference type="AlphaFoldDB" id="A0A9P5YIK0"/>
<dbReference type="EMBL" id="MU155955">
    <property type="protein sequence ID" value="KAF9470523.1"/>
    <property type="molecule type" value="Genomic_DNA"/>
</dbReference>
<reference evidence="1" key="1">
    <citation type="submission" date="2020-11" db="EMBL/GenBank/DDBJ databases">
        <authorList>
            <consortium name="DOE Joint Genome Institute"/>
            <person name="Ahrendt S."/>
            <person name="Riley R."/>
            <person name="Andreopoulos W."/>
            <person name="Labutti K."/>
            <person name="Pangilinan J."/>
            <person name="Ruiz-Duenas F.J."/>
            <person name="Barrasa J.M."/>
            <person name="Sanchez-Garcia M."/>
            <person name="Camarero S."/>
            <person name="Miyauchi S."/>
            <person name="Serrano A."/>
            <person name="Linde D."/>
            <person name="Babiker R."/>
            <person name="Drula E."/>
            <person name="Ayuso-Fernandez I."/>
            <person name="Pacheco R."/>
            <person name="Padilla G."/>
            <person name="Ferreira P."/>
            <person name="Barriuso J."/>
            <person name="Kellner H."/>
            <person name="Castanera R."/>
            <person name="Alfaro M."/>
            <person name="Ramirez L."/>
            <person name="Pisabarro A.G."/>
            <person name="Kuo A."/>
            <person name="Tritt A."/>
            <person name="Lipzen A."/>
            <person name="He G."/>
            <person name="Yan M."/>
            <person name="Ng V."/>
            <person name="Cullen D."/>
            <person name="Martin F."/>
            <person name="Rosso M.-N."/>
            <person name="Henrissat B."/>
            <person name="Hibbett D."/>
            <person name="Martinez A.T."/>
            <person name="Grigoriev I.V."/>
        </authorList>
    </citation>
    <scope>NUCLEOTIDE SEQUENCE</scope>
    <source>
        <strain evidence="1">CIRM-BRFM 674</strain>
    </source>
</reference>
<evidence type="ECO:0000313" key="2">
    <source>
        <dbReference type="Proteomes" id="UP000807469"/>
    </source>
</evidence>
<sequence length="87" mass="10356">MHPPSRALLFLSCSYHDLHPRRLTTRRTCKLRDYRIRKTCRAPPRIIFRPYICLPSISSSLPFSPIWPAELTYPSKNLLVYFSFYPQ</sequence>
<organism evidence="1 2">
    <name type="scientific">Pholiota conissans</name>
    <dbReference type="NCBI Taxonomy" id="109636"/>
    <lineage>
        <taxon>Eukaryota</taxon>
        <taxon>Fungi</taxon>
        <taxon>Dikarya</taxon>
        <taxon>Basidiomycota</taxon>
        <taxon>Agaricomycotina</taxon>
        <taxon>Agaricomycetes</taxon>
        <taxon>Agaricomycetidae</taxon>
        <taxon>Agaricales</taxon>
        <taxon>Agaricineae</taxon>
        <taxon>Strophariaceae</taxon>
        <taxon>Pholiota</taxon>
    </lineage>
</organism>
<gene>
    <name evidence="1" type="ORF">BDN70DRAFT_689548</name>
</gene>
<keyword evidence="2" id="KW-1185">Reference proteome</keyword>
<dbReference type="Proteomes" id="UP000807469">
    <property type="component" value="Unassembled WGS sequence"/>
</dbReference>
<accession>A0A9P5YIK0</accession>
<protein>
    <submittedName>
        <fullName evidence="1">Uncharacterized protein</fullName>
    </submittedName>
</protein>
<proteinExistence type="predicted"/>
<comment type="caution">
    <text evidence="1">The sequence shown here is derived from an EMBL/GenBank/DDBJ whole genome shotgun (WGS) entry which is preliminary data.</text>
</comment>
<name>A0A9P5YIK0_9AGAR</name>
<evidence type="ECO:0000313" key="1">
    <source>
        <dbReference type="EMBL" id="KAF9470523.1"/>
    </source>
</evidence>